<keyword evidence="3" id="KW-1185">Reference proteome</keyword>
<dbReference type="EMBL" id="CP086720">
    <property type="protein sequence ID" value="WOO85601.1"/>
    <property type="molecule type" value="Genomic_DNA"/>
</dbReference>
<dbReference type="AlphaFoldDB" id="A0AAF1BLA3"/>
<feature type="region of interest" description="Disordered" evidence="1">
    <location>
        <begin position="204"/>
        <end position="264"/>
    </location>
</feature>
<accession>A0AAF1BLA3</accession>
<protein>
    <submittedName>
        <fullName evidence="2">Uncharacterized protein</fullName>
    </submittedName>
</protein>
<evidence type="ECO:0000256" key="1">
    <source>
        <dbReference type="SAM" id="MobiDB-lite"/>
    </source>
</evidence>
<sequence length="264" mass="28226">MSKAKGKGKAPDPALARPKVKGPPPAADTGPTASETKVRAIPPSSDPYAYRVKNGDVKSYAQFAVDFLKHHPGRPLTIHTPLDTPTSVQLAPRLITVVEMAKRALAILVLTRKATAHSIYQYNETGLLESEAEVLDLARVLSGKTRPKMTHRPFLRITLNTQPLDPVPPNATVQITPLRRPFARKPKAERRALARAIKAAAAADAESAEVSEPPAPAAAAAEVPAAAPAPVREAPPHVGVTPQEPKKKRKSNANDAGGSKRRRQ</sequence>
<feature type="compositionally biased region" description="Low complexity" evidence="1">
    <location>
        <begin position="204"/>
        <end position="232"/>
    </location>
</feature>
<dbReference type="RefSeq" id="XP_062631627.1">
    <property type="nucleotide sequence ID" value="XM_062775643.1"/>
</dbReference>
<dbReference type="Proteomes" id="UP000827549">
    <property type="component" value="Chromosome 7"/>
</dbReference>
<proteinExistence type="predicted"/>
<gene>
    <name evidence="2" type="ORF">LOC62_07G009102</name>
</gene>
<name>A0AAF1BLA3_9TREE</name>
<feature type="region of interest" description="Disordered" evidence="1">
    <location>
        <begin position="1"/>
        <end position="45"/>
    </location>
</feature>
<reference evidence="2" key="1">
    <citation type="submission" date="2023-10" db="EMBL/GenBank/DDBJ databases">
        <authorList>
            <person name="Noh H."/>
        </authorList>
    </citation>
    <scope>NUCLEOTIDE SEQUENCE</scope>
    <source>
        <strain evidence="2">DUCC4014</strain>
    </source>
</reference>
<evidence type="ECO:0000313" key="2">
    <source>
        <dbReference type="EMBL" id="WOO85601.1"/>
    </source>
</evidence>
<dbReference type="GeneID" id="87812265"/>
<organism evidence="2 3">
    <name type="scientific">Vanrija pseudolonga</name>
    <dbReference type="NCBI Taxonomy" id="143232"/>
    <lineage>
        <taxon>Eukaryota</taxon>
        <taxon>Fungi</taxon>
        <taxon>Dikarya</taxon>
        <taxon>Basidiomycota</taxon>
        <taxon>Agaricomycotina</taxon>
        <taxon>Tremellomycetes</taxon>
        <taxon>Trichosporonales</taxon>
        <taxon>Trichosporonaceae</taxon>
        <taxon>Vanrija</taxon>
    </lineage>
</organism>
<evidence type="ECO:0000313" key="3">
    <source>
        <dbReference type="Proteomes" id="UP000827549"/>
    </source>
</evidence>